<feature type="compositionally biased region" description="Basic and acidic residues" evidence="6">
    <location>
        <begin position="387"/>
        <end position="400"/>
    </location>
</feature>
<organism evidence="8 9">
    <name type="scientific">Artemisia annua</name>
    <name type="common">Sweet wormwood</name>
    <dbReference type="NCBI Taxonomy" id="35608"/>
    <lineage>
        <taxon>Eukaryota</taxon>
        <taxon>Viridiplantae</taxon>
        <taxon>Streptophyta</taxon>
        <taxon>Embryophyta</taxon>
        <taxon>Tracheophyta</taxon>
        <taxon>Spermatophyta</taxon>
        <taxon>Magnoliopsida</taxon>
        <taxon>eudicotyledons</taxon>
        <taxon>Gunneridae</taxon>
        <taxon>Pentapetalae</taxon>
        <taxon>asterids</taxon>
        <taxon>campanulids</taxon>
        <taxon>Asterales</taxon>
        <taxon>Asteraceae</taxon>
        <taxon>Asteroideae</taxon>
        <taxon>Anthemideae</taxon>
        <taxon>Artemisiinae</taxon>
        <taxon>Artemisia</taxon>
    </lineage>
</organism>
<dbReference type="PANTHER" id="PTHR10223">
    <property type="entry name" value="26S PROTEASOME NON-ATPASE REGULATORY SUBUNIT 4"/>
    <property type="match status" value="1"/>
</dbReference>
<feature type="region of interest" description="Disordered" evidence="6">
    <location>
        <begin position="241"/>
        <end position="284"/>
    </location>
</feature>
<feature type="domain" description="VWFA" evidence="7">
    <location>
        <begin position="5"/>
        <end position="189"/>
    </location>
</feature>
<dbReference type="GO" id="GO:0005829">
    <property type="term" value="C:cytosol"/>
    <property type="evidence" value="ECO:0007669"/>
    <property type="project" value="TreeGrafter"/>
</dbReference>
<evidence type="ECO:0000259" key="7">
    <source>
        <dbReference type="PROSITE" id="PS50234"/>
    </source>
</evidence>
<evidence type="ECO:0000256" key="4">
    <source>
        <dbReference type="ARBA" id="ARBA00044341"/>
    </source>
</evidence>
<dbReference type="SMART" id="SM00327">
    <property type="entry name" value="VWA"/>
    <property type="match status" value="1"/>
</dbReference>
<dbReference type="Gene3D" id="3.40.50.410">
    <property type="entry name" value="von Willebrand factor, type A domain"/>
    <property type="match status" value="1"/>
</dbReference>
<keyword evidence="2" id="KW-0677">Repeat</keyword>
<dbReference type="OrthoDB" id="1731724at2759"/>
<sequence length="400" mass="42290">MVLEATMICIDNSEWMRNGDYSPTRFQAQADAVNLICGAKTQSNPENTVGVLTMAGKGVRVLVTPTSDLGKILACMHGLDIGGEMNLAAGIQVAQLALKHRQNKKQQQRIIVFAGGPVKYDKKVLEMIGKKLKKNSVALDVVNFGEEDEAKTEKLEALVAAVNNNDSSHIVHVPAGSNALSDVLLSTPIFTGDGEGGSGFAAAAAAAAAGGVSGFDFGVDPNLDPELALALRVSMEEERARQEAAAKKAADDSSKQEKEGESTSQDATMSENVGTSESENKKDDLMDDENALLQQALAMSMDDPAATVTTRDVDMSEAATDDQDLALALQLSVQEGAKDQSGQADMGKLLADQSFVSSILASLPGVDPNDPSVKDLLASMQNQSESSEQKKDEDKKEDDK</sequence>
<protein>
    <recommendedName>
        <fullName evidence="5">26S proteasome non-ATPase regulatory subunit 4 homolog</fullName>
    </recommendedName>
    <alternativeName>
        <fullName evidence="4">26S proteasome regulatory subunit RPN10</fullName>
    </alternativeName>
</protein>
<accession>A0A2U1P9K8</accession>
<dbReference type="Gene3D" id="1.10.287.3990">
    <property type="match status" value="1"/>
</dbReference>
<dbReference type="Pfam" id="PF02809">
    <property type="entry name" value="UIM"/>
    <property type="match status" value="3"/>
</dbReference>
<feature type="compositionally biased region" description="Polar residues" evidence="6">
    <location>
        <begin position="262"/>
        <end position="277"/>
    </location>
</feature>
<dbReference type="InterPro" id="IPR003903">
    <property type="entry name" value="UIM_dom"/>
</dbReference>
<dbReference type="GO" id="GO:0008540">
    <property type="term" value="C:proteasome regulatory particle, base subcomplex"/>
    <property type="evidence" value="ECO:0007669"/>
    <property type="project" value="TreeGrafter"/>
</dbReference>
<dbReference type="InterPro" id="IPR049590">
    <property type="entry name" value="PSMD4_RAZUL-like"/>
</dbReference>
<dbReference type="InterPro" id="IPR002035">
    <property type="entry name" value="VWF_A"/>
</dbReference>
<dbReference type="GO" id="GO:0031593">
    <property type="term" value="F:polyubiquitin modification-dependent protein binding"/>
    <property type="evidence" value="ECO:0007669"/>
    <property type="project" value="TreeGrafter"/>
</dbReference>
<comment type="caution">
    <text evidence="8">The sequence shown here is derived from an EMBL/GenBank/DDBJ whole genome shotgun (WGS) entry which is preliminary data.</text>
</comment>
<comment type="similarity">
    <text evidence="1">Belongs to the proteasome subunit S5A family.</text>
</comment>
<dbReference type="SUPFAM" id="SSF53300">
    <property type="entry name" value="vWA-like"/>
    <property type="match status" value="1"/>
</dbReference>
<dbReference type="Pfam" id="PF13519">
    <property type="entry name" value="VWA_2"/>
    <property type="match status" value="1"/>
</dbReference>
<dbReference type="GO" id="GO:0043161">
    <property type="term" value="P:proteasome-mediated ubiquitin-dependent protein catabolic process"/>
    <property type="evidence" value="ECO:0007669"/>
    <property type="project" value="TreeGrafter"/>
</dbReference>
<evidence type="ECO:0000256" key="2">
    <source>
        <dbReference type="ARBA" id="ARBA00022737"/>
    </source>
</evidence>
<feature type="region of interest" description="Disordered" evidence="6">
    <location>
        <begin position="361"/>
        <end position="400"/>
    </location>
</feature>
<feature type="compositionally biased region" description="Basic and acidic residues" evidence="6">
    <location>
        <begin position="241"/>
        <end position="261"/>
    </location>
</feature>
<dbReference type="CDD" id="cd22297">
    <property type="entry name" value="PSMD4_RAZUL"/>
    <property type="match status" value="1"/>
</dbReference>
<dbReference type="CDD" id="cd01452">
    <property type="entry name" value="VWA_26S_proteasome_subunit"/>
    <property type="match status" value="1"/>
</dbReference>
<dbReference type="PROSITE" id="PS50330">
    <property type="entry name" value="UIM"/>
    <property type="match status" value="3"/>
</dbReference>
<evidence type="ECO:0000256" key="5">
    <source>
        <dbReference type="ARBA" id="ARBA00071116"/>
    </source>
</evidence>
<keyword evidence="9" id="KW-1185">Reference proteome</keyword>
<evidence type="ECO:0000256" key="6">
    <source>
        <dbReference type="SAM" id="MobiDB-lite"/>
    </source>
</evidence>
<dbReference type="InterPro" id="IPR036465">
    <property type="entry name" value="vWFA_dom_sf"/>
</dbReference>
<name>A0A2U1P9K8_ARTAN</name>
<evidence type="ECO:0000313" key="8">
    <source>
        <dbReference type="EMBL" id="PWA82443.1"/>
    </source>
</evidence>
<dbReference type="InterPro" id="IPR027040">
    <property type="entry name" value="PSMD4"/>
</dbReference>
<dbReference type="PANTHER" id="PTHR10223:SF0">
    <property type="entry name" value="26S PROTEASOME NON-ATPASE REGULATORY SUBUNIT 4"/>
    <property type="match status" value="1"/>
</dbReference>
<dbReference type="SMART" id="SM00726">
    <property type="entry name" value="UIM"/>
    <property type="match status" value="3"/>
</dbReference>
<dbReference type="AlphaFoldDB" id="A0A2U1P9K8"/>
<dbReference type="EMBL" id="PKPP01001472">
    <property type="protein sequence ID" value="PWA82443.1"/>
    <property type="molecule type" value="Genomic_DNA"/>
</dbReference>
<keyword evidence="3 8" id="KW-0647">Proteasome</keyword>
<reference evidence="8 9" key="1">
    <citation type="journal article" date="2018" name="Mol. Plant">
        <title>The genome of Artemisia annua provides insight into the evolution of Asteraceae family and artemisinin biosynthesis.</title>
        <authorList>
            <person name="Shen Q."/>
            <person name="Zhang L."/>
            <person name="Liao Z."/>
            <person name="Wang S."/>
            <person name="Yan T."/>
            <person name="Shi P."/>
            <person name="Liu M."/>
            <person name="Fu X."/>
            <person name="Pan Q."/>
            <person name="Wang Y."/>
            <person name="Lv Z."/>
            <person name="Lu X."/>
            <person name="Zhang F."/>
            <person name="Jiang W."/>
            <person name="Ma Y."/>
            <person name="Chen M."/>
            <person name="Hao X."/>
            <person name="Li L."/>
            <person name="Tang Y."/>
            <person name="Lv G."/>
            <person name="Zhou Y."/>
            <person name="Sun X."/>
            <person name="Brodelius P.E."/>
            <person name="Rose J.K.C."/>
            <person name="Tang K."/>
        </authorList>
    </citation>
    <scope>NUCLEOTIDE SEQUENCE [LARGE SCALE GENOMIC DNA]</scope>
    <source>
        <strain evidence="9">cv. Huhao1</strain>
        <tissue evidence="8">Leaf</tissue>
    </source>
</reference>
<dbReference type="PROSITE" id="PS50234">
    <property type="entry name" value="VWFA"/>
    <property type="match status" value="1"/>
</dbReference>
<evidence type="ECO:0000256" key="1">
    <source>
        <dbReference type="ARBA" id="ARBA00005574"/>
    </source>
</evidence>
<proteinExistence type="inferred from homology"/>
<evidence type="ECO:0000313" key="9">
    <source>
        <dbReference type="Proteomes" id="UP000245207"/>
    </source>
</evidence>
<gene>
    <name evidence="8" type="ORF">CTI12_AA178040</name>
</gene>
<evidence type="ECO:0000256" key="3">
    <source>
        <dbReference type="ARBA" id="ARBA00022942"/>
    </source>
</evidence>
<dbReference type="STRING" id="35608.A0A2U1P9K8"/>
<feature type="region of interest" description="Disordered" evidence="6">
    <location>
        <begin position="297"/>
        <end position="317"/>
    </location>
</feature>
<dbReference type="FunFam" id="1.10.287.3990:FF:000004">
    <property type="entry name" value="26S proteasome regulatory subunit N10"/>
    <property type="match status" value="1"/>
</dbReference>
<dbReference type="GO" id="GO:0005634">
    <property type="term" value="C:nucleus"/>
    <property type="evidence" value="ECO:0007669"/>
    <property type="project" value="TreeGrafter"/>
</dbReference>
<dbReference type="Proteomes" id="UP000245207">
    <property type="component" value="Unassembled WGS sequence"/>
</dbReference>
<dbReference type="FunFam" id="3.40.50.410:FF:000005">
    <property type="entry name" value="26S proteasome non-ATPase regulatory subunit 4"/>
    <property type="match status" value="1"/>
</dbReference>